<dbReference type="Proteomes" id="UP000663852">
    <property type="component" value="Unassembled WGS sequence"/>
</dbReference>
<reference evidence="2" key="1">
    <citation type="submission" date="2021-02" db="EMBL/GenBank/DDBJ databases">
        <authorList>
            <person name="Nowell W R."/>
        </authorList>
    </citation>
    <scope>NUCLEOTIDE SEQUENCE</scope>
</reference>
<accession>A0A815Y580</accession>
<organism evidence="2 3">
    <name type="scientific">Adineta ricciae</name>
    <name type="common">Rotifer</name>
    <dbReference type="NCBI Taxonomy" id="249248"/>
    <lineage>
        <taxon>Eukaryota</taxon>
        <taxon>Metazoa</taxon>
        <taxon>Spiralia</taxon>
        <taxon>Gnathifera</taxon>
        <taxon>Rotifera</taxon>
        <taxon>Eurotatoria</taxon>
        <taxon>Bdelloidea</taxon>
        <taxon>Adinetida</taxon>
        <taxon>Adinetidae</taxon>
        <taxon>Adineta</taxon>
    </lineage>
</organism>
<gene>
    <name evidence="1" type="ORF">EDS130_LOCUS41496</name>
    <name evidence="2" type="ORF">XAT740_LOCUS44024</name>
</gene>
<sequence>MEQLRIKVRLGDGQNRYHGKPLLRKFVYVIDTPSTTTIGELLHTLQEYIIERLSYKHLQIVQLKTVDDFTLNVSDLCSTVLKDNDQIICVDMKTFILTYFTFFDNKIVWLEQIQYDRSDKGEKIIQIGLNNISELFIRLISTKTIDSLYIFGMYQLMEIAKEKRENKLIGRLDNTMEYVPSAPWFLECQWEYDADSDTSLFIVCHLKVASDDDVWSRKLQILLDRSRMCIEKAEMKDSSDEIIGNNILIAQQCQRLKELAAMIPQPKRTGPQIDINVPSDLKIIKHECEGDSAILMAYSNKNTIAMEQIASNVEDMFIQQFVITSIVFSKKPTILPEILSQKRSQVVDKGISVSNLSLFYQMHDGGWRECQNLAIAPESAQEKDIKWLSHLLINIEPNKLLSYSIKGEILTRGTAGRCKEARTRTNSALPQPLRIKIVITDNYGKQCSLIIEQLNKPLDLLTFEKFQTIRRDIKSLLAFIYVDDCKSNDRIYAWMNLKYDNQLEIGHIWNIGMDLDRRMFSELQFNAKQNKSTEHYLEKFHYQKNTDEIKATILFDPITYLAYAVRFELSTKTSTTEEIVPIPIENMK</sequence>
<evidence type="ECO:0000313" key="2">
    <source>
        <dbReference type="EMBL" id="CAF1565789.1"/>
    </source>
</evidence>
<dbReference type="AlphaFoldDB" id="A0A815Y580"/>
<keyword evidence="3" id="KW-1185">Reference proteome</keyword>
<dbReference type="OrthoDB" id="10016625at2759"/>
<dbReference type="EMBL" id="CAJNOR010005519">
    <property type="protein sequence ID" value="CAF1565789.1"/>
    <property type="molecule type" value="Genomic_DNA"/>
</dbReference>
<protein>
    <submittedName>
        <fullName evidence="2">Uncharacterized protein</fullName>
    </submittedName>
</protein>
<proteinExistence type="predicted"/>
<dbReference type="Proteomes" id="UP000663828">
    <property type="component" value="Unassembled WGS sequence"/>
</dbReference>
<dbReference type="EMBL" id="CAJNOJ010000549">
    <property type="protein sequence ID" value="CAF1481995.1"/>
    <property type="molecule type" value="Genomic_DNA"/>
</dbReference>
<evidence type="ECO:0000313" key="1">
    <source>
        <dbReference type="EMBL" id="CAF1481995.1"/>
    </source>
</evidence>
<comment type="caution">
    <text evidence="2">The sequence shown here is derived from an EMBL/GenBank/DDBJ whole genome shotgun (WGS) entry which is preliminary data.</text>
</comment>
<evidence type="ECO:0000313" key="3">
    <source>
        <dbReference type="Proteomes" id="UP000663828"/>
    </source>
</evidence>
<name>A0A815Y580_ADIRI</name>